<dbReference type="STRING" id="29170.A0A368HCA0"/>
<dbReference type="InterPro" id="IPR036770">
    <property type="entry name" value="Ankyrin_rpt-contain_sf"/>
</dbReference>
<dbReference type="AlphaFoldDB" id="A0A368HCA0"/>
<protein>
    <recommendedName>
        <fullName evidence="3">Ankyrin repeat protein</fullName>
    </recommendedName>
</protein>
<keyword evidence="2" id="KW-1185">Reference proteome</keyword>
<accession>A0A368HCA0</accession>
<name>A0A368HCA0_ANCCA</name>
<proteinExistence type="predicted"/>
<evidence type="ECO:0008006" key="3">
    <source>
        <dbReference type="Google" id="ProtNLM"/>
    </source>
</evidence>
<dbReference type="OrthoDB" id="5859376at2759"/>
<dbReference type="Proteomes" id="UP000252519">
    <property type="component" value="Unassembled WGS sequence"/>
</dbReference>
<comment type="caution">
    <text evidence="1">The sequence shown here is derived from an EMBL/GenBank/DDBJ whole genome shotgun (WGS) entry which is preliminary data.</text>
</comment>
<evidence type="ECO:0000313" key="2">
    <source>
        <dbReference type="Proteomes" id="UP000252519"/>
    </source>
</evidence>
<evidence type="ECO:0000313" key="1">
    <source>
        <dbReference type="EMBL" id="RCN53328.1"/>
    </source>
</evidence>
<dbReference type="SUPFAM" id="SSF48403">
    <property type="entry name" value="Ankyrin repeat"/>
    <property type="match status" value="1"/>
</dbReference>
<dbReference type="EMBL" id="JOJR01000002">
    <property type="protein sequence ID" value="RCN53328.1"/>
    <property type="molecule type" value="Genomic_DNA"/>
</dbReference>
<reference evidence="1 2" key="1">
    <citation type="submission" date="2014-10" db="EMBL/GenBank/DDBJ databases">
        <title>Draft genome of the hookworm Ancylostoma caninum.</title>
        <authorList>
            <person name="Mitreva M."/>
        </authorList>
    </citation>
    <scope>NUCLEOTIDE SEQUENCE [LARGE SCALE GENOMIC DNA]</scope>
    <source>
        <strain evidence="1 2">Baltimore</strain>
    </source>
</reference>
<sequence>MLFEPAIQIVVHYLADAYNEAIFKEILEAPASSESDFNALNEEGFTPLHLAAKIEPDRDASGRWCRC</sequence>
<dbReference type="Gene3D" id="1.25.40.20">
    <property type="entry name" value="Ankyrin repeat-containing domain"/>
    <property type="match status" value="1"/>
</dbReference>
<gene>
    <name evidence="1" type="ORF">ANCCAN_00390</name>
</gene>
<organism evidence="1 2">
    <name type="scientific">Ancylostoma caninum</name>
    <name type="common">Dog hookworm</name>
    <dbReference type="NCBI Taxonomy" id="29170"/>
    <lineage>
        <taxon>Eukaryota</taxon>
        <taxon>Metazoa</taxon>
        <taxon>Ecdysozoa</taxon>
        <taxon>Nematoda</taxon>
        <taxon>Chromadorea</taxon>
        <taxon>Rhabditida</taxon>
        <taxon>Rhabditina</taxon>
        <taxon>Rhabditomorpha</taxon>
        <taxon>Strongyloidea</taxon>
        <taxon>Ancylostomatidae</taxon>
        <taxon>Ancylostomatinae</taxon>
        <taxon>Ancylostoma</taxon>
    </lineage>
</organism>